<proteinExistence type="predicted"/>
<keyword evidence="3 6" id="KW-1133">Transmembrane helix</keyword>
<dbReference type="Gene3D" id="1.20.1070.10">
    <property type="entry name" value="Rhodopsin 7-helix transmembrane proteins"/>
    <property type="match status" value="1"/>
</dbReference>
<reference evidence="7 8" key="1">
    <citation type="submission" date="2023-08" db="EMBL/GenBank/DDBJ databases">
        <title>Black Yeasts Isolated from many extreme environments.</title>
        <authorList>
            <person name="Coleine C."/>
            <person name="Stajich J.E."/>
            <person name="Selbmann L."/>
        </authorList>
    </citation>
    <scope>NUCLEOTIDE SEQUENCE [LARGE SCALE GENOMIC DNA]</scope>
    <source>
        <strain evidence="7 8">CCFEE 6328</strain>
    </source>
</reference>
<feature type="transmembrane region" description="Helical" evidence="6">
    <location>
        <begin position="6"/>
        <end position="25"/>
    </location>
</feature>
<evidence type="ECO:0000313" key="8">
    <source>
        <dbReference type="Proteomes" id="UP001345691"/>
    </source>
</evidence>
<organism evidence="7 8">
    <name type="scientific">Exophiala sideris</name>
    <dbReference type="NCBI Taxonomy" id="1016849"/>
    <lineage>
        <taxon>Eukaryota</taxon>
        <taxon>Fungi</taxon>
        <taxon>Dikarya</taxon>
        <taxon>Ascomycota</taxon>
        <taxon>Pezizomycotina</taxon>
        <taxon>Eurotiomycetes</taxon>
        <taxon>Chaetothyriomycetidae</taxon>
        <taxon>Chaetothyriales</taxon>
        <taxon>Herpotrichiellaceae</taxon>
        <taxon>Exophiala</taxon>
    </lineage>
</organism>
<dbReference type="PANTHER" id="PTHR23112:SF0">
    <property type="entry name" value="TRANSMEMBRANE PROTEIN 116"/>
    <property type="match status" value="1"/>
</dbReference>
<evidence type="ECO:0008006" key="9">
    <source>
        <dbReference type="Google" id="ProtNLM"/>
    </source>
</evidence>
<evidence type="ECO:0000313" key="7">
    <source>
        <dbReference type="EMBL" id="KAK5060396.1"/>
    </source>
</evidence>
<dbReference type="PANTHER" id="PTHR23112">
    <property type="entry name" value="G PROTEIN-COUPLED RECEPTOR 157-RELATED"/>
    <property type="match status" value="1"/>
</dbReference>
<dbReference type="EMBL" id="JAVRRF010000011">
    <property type="protein sequence ID" value="KAK5060396.1"/>
    <property type="molecule type" value="Genomic_DNA"/>
</dbReference>
<feature type="transmembrane region" description="Helical" evidence="6">
    <location>
        <begin position="88"/>
        <end position="105"/>
    </location>
</feature>
<dbReference type="Pfam" id="PF05462">
    <property type="entry name" value="Dicty_CAR"/>
    <property type="match status" value="1"/>
</dbReference>
<feature type="transmembrane region" description="Helical" evidence="6">
    <location>
        <begin position="269"/>
        <end position="287"/>
    </location>
</feature>
<keyword evidence="4 6" id="KW-0472">Membrane</keyword>
<comment type="subcellular location">
    <subcellularLocation>
        <location evidence="1">Membrane</location>
        <topology evidence="1">Multi-pass membrane protein</topology>
    </subcellularLocation>
</comment>
<feature type="region of interest" description="Disordered" evidence="5">
    <location>
        <begin position="153"/>
        <end position="172"/>
    </location>
</feature>
<keyword evidence="8" id="KW-1185">Reference proteome</keyword>
<name>A0ABR0JAR2_9EURO</name>
<feature type="compositionally biased region" description="Low complexity" evidence="5">
    <location>
        <begin position="153"/>
        <end position="169"/>
    </location>
</feature>
<evidence type="ECO:0000256" key="5">
    <source>
        <dbReference type="SAM" id="MobiDB-lite"/>
    </source>
</evidence>
<evidence type="ECO:0000256" key="1">
    <source>
        <dbReference type="ARBA" id="ARBA00004141"/>
    </source>
</evidence>
<sequence length="361" mass="40869">MFITWFVMTDPILVMVLAFNVLLTVRTKRNAHELKKIDFYGIGFAFVAPFIPALVFLCWRPDGRTVYGDATLWCWIARESDILRLVEFYVPIWTMIFISICLFALSGKRVLRVRKNLKSAQSSQLNSAGEDCPISPTHERRFSVFARSFMSRTTTGDAGPPPGAGDTTTNAQPALKGLEPLAPIHLREKLDTVDVERQTTPQSPMLNRQPSEQNWTRNKMASRFDKIHWKYAKFAFLCTVVLFITWIPISVNRVYNNFINPNHQIYGLYLASAACIPLHGFGNFIIYTSTSWNECRDFITGCVTRSSLASSIQTRSSRRSSTVQFREPSYGNRVGAWSKKIRDLGFGANQLEGRQSAPSLG</sequence>
<gene>
    <name evidence="7" type="ORF">LTR69_005713</name>
</gene>
<evidence type="ECO:0000256" key="4">
    <source>
        <dbReference type="ARBA" id="ARBA00023136"/>
    </source>
</evidence>
<evidence type="ECO:0000256" key="2">
    <source>
        <dbReference type="ARBA" id="ARBA00022692"/>
    </source>
</evidence>
<feature type="transmembrane region" description="Helical" evidence="6">
    <location>
        <begin position="231"/>
        <end position="249"/>
    </location>
</feature>
<evidence type="ECO:0000256" key="6">
    <source>
        <dbReference type="SAM" id="Phobius"/>
    </source>
</evidence>
<dbReference type="Proteomes" id="UP001345691">
    <property type="component" value="Unassembled WGS sequence"/>
</dbReference>
<keyword evidence="2 6" id="KW-0812">Transmembrane</keyword>
<accession>A0ABR0JAR2</accession>
<protein>
    <recommendedName>
        <fullName evidence="9">G-protein coupled receptors family 2 profile 2 domain-containing protein</fullName>
    </recommendedName>
</protein>
<feature type="transmembrane region" description="Helical" evidence="6">
    <location>
        <begin position="37"/>
        <end position="57"/>
    </location>
</feature>
<comment type="caution">
    <text evidence="7">The sequence shown here is derived from an EMBL/GenBank/DDBJ whole genome shotgun (WGS) entry which is preliminary data.</text>
</comment>
<dbReference type="SUPFAM" id="SSF81321">
    <property type="entry name" value="Family A G protein-coupled receptor-like"/>
    <property type="match status" value="1"/>
</dbReference>
<evidence type="ECO:0000256" key="3">
    <source>
        <dbReference type="ARBA" id="ARBA00022989"/>
    </source>
</evidence>